<comment type="caution">
    <text evidence="2">The sequence shown here is derived from an EMBL/GenBank/DDBJ whole genome shotgun (WGS) entry which is preliminary data.</text>
</comment>
<accession>A0AAW9RPA4</accession>
<sequence>MENAVRMNARFTVAKFAPSPDALKDAADEGFKSVVNMRTENEKQEVTPGEEREHARAAGLTYLHHPVDGEKLSEDVVDRFREKVVDLPGPVLVHCASGKRSGWMVIMHLAAEQGLSGDEAVAKATSLGFEQDASGLERFVRRYLDRHGDQ</sequence>
<name>A0AAW9RPA4_9HYPH</name>
<protein>
    <submittedName>
        <fullName evidence="2">Protein tyrosine phosphatase family protein</fullName>
    </submittedName>
</protein>
<feature type="domain" description="Beta-lactamase hydrolase-like protein phosphatase-like" evidence="1">
    <location>
        <begin position="19"/>
        <end position="104"/>
    </location>
</feature>
<dbReference type="Pfam" id="PF04273">
    <property type="entry name" value="BLH_phosphatase"/>
    <property type="match status" value="1"/>
</dbReference>
<evidence type="ECO:0000259" key="1">
    <source>
        <dbReference type="Pfam" id="PF04273"/>
    </source>
</evidence>
<dbReference type="InterPro" id="IPR005939">
    <property type="entry name" value="BLH_phosphatase-like"/>
</dbReference>
<dbReference type="Proteomes" id="UP001378188">
    <property type="component" value="Unassembled WGS sequence"/>
</dbReference>
<dbReference type="EMBL" id="JAZHOF010000002">
    <property type="protein sequence ID" value="MEJ8570690.1"/>
    <property type="molecule type" value="Genomic_DNA"/>
</dbReference>
<dbReference type="GO" id="GO:0016787">
    <property type="term" value="F:hydrolase activity"/>
    <property type="evidence" value="ECO:0007669"/>
    <property type="project" value="InterPro"/>
</dbReference>
<evidence type="ECO:0000313" key="3">
    <source>
        <dbReference type="Proteomes" id="UP001378188"/>
    </source>
</evidence>
<dbReference type="SUPFAM" id="SSF52799">
    <property type="entry name" value="(Phosphotyrosine protein) phosphatases II"/>
    <property type="match status" value="1"/>
</dbReference>
<proteinExistence type="predicted"/>
<reference evidence="2 3" key="1">
    <citation type="submission" date="2024-02" db="EMBL/GenBank/DDBJ databases">
        <title>Genome analysis and characterization of Microbaculum marinisediminis sp. nov., isolated from marine sediment.</title>
        <authorList>
            <person name="Du Z.-J."/>
            <person name="Ye Y.-Q."/>
            <person name="Zhang Z.-R."/>
            <person name="Yuan S.-M."/>
            <person name="Zhang X.-Y."/>
        </authorList>
    </citation>
    <scope>NUCLEOTIDE SEQUENCE [LARGE SCALE GENOMIC DNA]</scope>
    <source>
        <strain evidence="2 3">SDUM1044001</strain>
    </source>
</reference>
<dbReference type="AlphaFoldDB" id="A0AAW9RPA4"/>
<keyword evidence="3" id="KW-1185">Reference proteome</keyword>
<dbReference type="Gene3D" id="3.90.190.10">
    <property type="entry name" value="Protein tyrosine phosphatase superfamily"/>
    <property type="match status" value="1"/>
</dbReference>
<gene>
    <name evidence="2" type="ORF">V3328_04355</name>
</gene>
<evidence type="ECO:0000313" key="2">
    <source>
        <dbReference type="EMBL" id="MEJ8570690.1"/>
    </source>
</evidence>
<dbReference type="RefSeq" id="WP_340328436.1">
    <property type="nucleotide sequence ID" value="NZ_JAZHOF010000002.1"/>
</dbReference>
<dbReference type="CDD" id="cd14503">
    <property type="entry name" value="PTP-bact"/>
    <property type="match status" value="1"/>
</dbReference>
<organism evidence="2 3">
    <name type="scientific">Microbaculum marinum</name>
    <dbReference type="NCBI Taxonomy" id="1764581"/>
    <lineage>
        <taxon>Bacteria</taxon>
        <taxon>Pseudomonadati</taxon>
        <taxon>Pseudomonadota</taxon>
        <taxon>Alphaproteobacteria</taxon>
        <taxon>Hyphomicrobiales</taxon>
        <taxon>Tepidamorphaceae</taxon>
        <taxon>Microbaculum</taxon>
    </lineage>
</organism>
<dbReference type="InterPro" id="IPR029021">
    <property type="entry name" value="Prot-tyrosine_phosphatase-like"/>
</dbReference>